<dbReference type="PANTHER" id="PTHR10127">
    <property type="entry name" value="DISCOIDIN, CUB, EGF, LAMININ , AND ZINC METALLOPROTEASE DOMAIN CONTAINING"/>
    <property type="match status" value="1"/>
</dbReference>
<keyword evidence="1 2" id="KW-0482">Metalloprotease</keyword>
<evidence type="ECO:0000313" key="5">
    <source>
        <dbReference type="Proteomes" id="UP000281553"/>
    </source>
</evidence>
<evidence type="ECO:0000259" key="3">
    <source>
        <dbReference type="PROSITE" id="PS51864"/>
    </source>
</evidence>
<dbReference type="OrthoDB" id="6276116at2759"/>
<dbReference type="PRINTS" id="PR00480">
    <property type="entry name" value="ASTACIN"/>
</dbReference>
<dbReference type="GO" id="GO:0006508">
    <property type="term" value="P:proteolysis"/>
    <property type="evidence" value="ECO:0007669"/>
    <property type="project" value="UniProtKB-KW"/>
</dbReference>
<dbReference type="GO" id="GO:0008270">
    <property type="term" value="F:zinc ion binding"/>
    <property type="evidence" value="ECO:0007669"/>
    <property type="project" value="UniProtKB-UniRule"/>
</dbReference>
<dbReference type="GO" id="GO:0004222">
    <property type="term" value="F:metalloendopeptidase activity"/>
    <property type="evidence" value="ECO:0007669"/>
    <property type="project" value="UniProtKB-UniRule"/>
</dbReference>
<gene>
    <name evidence="4" type="ORF">DILT_LOCUS9821</name>
</gene>
<feature type="binding site" evidence="1">
    <location>
        <position position="33"/>
    </location>
    <ligand>
        <name>Zn(2+)</name>
        <dbReference type="ChEBI" id="CHEBI:29105"/>
        <note>catalytic</note>
    </ligand>
</feature>
<dbReference type="PANTHER" id="PTHR10127:SF850">
    <property type="entry name" value="METALLOENDOPEPTIDASE"/>
    <property type="match status" value="1"/>
</dbReference>
<dbReference type="Pfam" id="PF01400">
    <property type="entry name" value="Astacin"/>
    <property type="match status" value="1"/>
</dbReference>
<dbReference type="InterPro" id="IPR024079">
    <property type="entry name" value="MetalloPept_cat_dom_sf"/>
</dbReference>
<dbReference type="PROSITE" id="PS51864">
    <property type="entry name" value="ASTACIN"/>
    <property type="match status" value="1"/>
</dbReference>
<dbReference type="EMBL" id="UYRU01057951">
    <property type="protein sequence ID" value="VDN13990.1"/>
    <property type="molecule type" value="Genomic_DNA"/>
</dbReference>
<dbReference type="SUPFAM" id="SSF55486">
    <property type="entry name" value="Metalloproteases ('zincins'), catalytic domain"/>
    <property type="match status" value="1"/>
</dbReference>
<keyword evidence="1 2" id="KW-0479">Metal-binding</keyword>
<accession>A0A3P7LKR5</accession>
<reference evidence="4 5" key="1">
    <citation type="submission" date="2018-11" db="EMBL/GenBank/DDBJ databases">
        <authorList>
            <consortium name="Pathogen Informatics"/>
        </authorList>
    </citation>
    <scope>NUCLEOTIDE SEQUENCE [LARGE SCALE GENOMIC DNA]</scope>
</reference>
<dbReference type="EC" id="3.4.24.-" evidence="2"/>
<evidence type="ECO:0000256" key="2">
    <source>
        <dbReference type="RuleBase" id="RU361183"/>
    </source>
</evidence>
<feature type="domain" description="Peptidase M12A" evidence="3">
    <location>
        <begin position="1"/>
        <end position="136"/>
    </location>
</feature>
<name>A0A3P7LKR5_DIBLA</name>
<evidence type="ECO:0000313" key="4">
    <source>
        <dbReference type="EMBL" id="VDN13990.1"/>
    </source>
</evidence>
<dbReference type="InterPro" id="IPR001506">
    <property type="entry name" value="Peptidase_M12A"/>
</dbReference>
<keyword evidence="1 2" id="KW-0378">Hydrolase</keyword>
<comment type="cofactor">
    <cofactor evidence="1 2">
        <name>Zn(2+)</name>
        <dbReference type="ChEBI" id="CHEBI:29105"/>
    </cofactor>
    <text evidence="1 2">Binds 1 zinc ion per subunit.</text>
</comment>
<keyword evidence="1 2" id="KW-0862">Zinc</keyword>
<keyword evidence="5" id="KW-1185">Reference proteome</keyword>
<dbReference type="Gene3D" id="3.40.390.10">
    <property type="entry name" value="Collagenase (Catalytic Domain)"/>
    <property type="match status" value="1"/>
</dbReference>
<sequence>MPALAFAAVGGLGDQAVQLDNARYGLYLHELGHVIGLAHEQSRADRDSVLNVNLENVPEFIWDSYRKWDQAEINTYDTPYDLQSVMQYGPMAFALDANKPAITVRDPALQHVLTEVNSKDISFWDARAINQHYECASAVILMSGALFGRKTEIVQTTSSTCCVFAPRAVTTALIRRSLERVETPTLPQLIAWTGRWMANVMQIQFG</sequence>
<feature type="binding site" evidence="1">
    <location>
        <position position="29"/>
    </location>
    <ligand>
        <name>Zn(2+)</name>
        <dbReference type="ChEBI" id="CHEBI:29105"/>
        <note>catalytic</note>
    </ligand>
</feature>
<feature type="binding site" evidence="1">
    <location>
        <position position="39"/>
    </location>
    <ligand>
        <name>Zn(2+)</name>
        <dbReference type="ChEBI" id="CHEBI:29105"/>
        <note>catalytic</note>
    </ligand>
</feature>
<keyword evidence="1 2" id="KW-0645">Protease</keyword>
<dbReference type="AlphaFoldDB" id="A0A3P7LKR5"/>
<evidence type="ECO:0000256" key="1">
    <source>
        <dbReference type="PROSITE-ProRule" id="PRU01211"/>
    </source>
</evidence>
<dbReference type="Proteomes" id="UP000281553">
    <property type="component" value="Unassembled WGS sequence"/>
</dbReference>
<organism evidence="4 5">
    <name type="scientific">Dibothriocephalus latus</name>
    <name type="common">Fish tapeworm</name>
    <name type="synonym">Diphyllobothrium latum</name>
    <dbReference type="NCBI Taxonomy" id="60516"/>
    <lineage>
        <taxon>Eukaryota</taxon>
        <taxon>Metazoa</taxon>
        <taxon>Spiralia</taxon>
        <taxon>Lophotrochozoa</taxon>
        <taxon>Platyhelminthes</taxon>
        <taxon>Cestoda</taxon>
        <taxon>Eucestoda</taxon>
        <taxon>Diphyllobothriidea</taxon>
        <taxon>Diphyllobothriidae</taxon>
        <taxon>Dibothriocephalus</taxon>
    </lineage>
</organism>
<proteinExistence type="predicted"/>
<protein>
    <recommendedName>
        <fullName evidence="2">Metalloendopeptidase</fullName>
        <ecNumber evidence="2">3.4.24.-</ecNumber>
    </recommendedName>
</protein>
<comment type="caution">
    <text evidence="1">Lacks conserved residue(s) required for the propagation of feature annotation.</text>
</comment>
<feature type="active site" evidence="1">
    <location>
        <position position="30"/>
    </location>
</feature>